<gene>
    <name evidence="1" type="ORF">S01H1_14773</name>
</gene>
<proteinExistence type="predicted"/>
<protein>
    <submittedName>
        <fullName evidence="1">Uncharacterized protein</fullName>
    </submittedName>
</protein>
<reference evidence="1" key="1">
    <citation type="journal article" date="2014" name="Front. Microbiol.">
        <title>High frequency of phylogenetically diverse reductive dehalogenase-homologous genes in deep subseafloor sedimentary metagenomes.</title>
        <authorList>
            <person name="Kawai M."/>
            <person name="Futagami T."/>
            <person name="Toyoda A."/>
            <person name="Takaki Y."/>
            <person name="Nishi S."/>
            <person name="Hori S."/>
            <person name="Arai W."/>
            <person name="Tsubouchi T."/>
            <person name="Morono Y."/>
            <person name="Uchiyama I."/>
            <person name="Ito T."/>
            <person name="Fujiyama A."/>
            <person name="Inagaki F."/>
            <person name="Takami H."/>
        </authorList>
    </citation>
    <scope>NUCLEOTIDE SEQUENCE</scope>
    <source>
        <strain evidence="1">Expedition CK06-06</strain>
    </source>
</reference>
<organism evidence="1">
    <name type="scientific">marine sediment metagenome</name>
    <dbReference type="NCBI Taxonomy" id="412755"/>
    <lineage>
        <taxon>unclassified sequences</taxon>
        <taxon>metagenomes</taxon>
        <taxon>ecological metagenomes</taxon>
    </lineage>
</organism>
<evidence type="ECO:0000313" key="1">
    <source>
        <dbReference type="EMBL" id="GAF68397.1"/>
    </source>
</evidence>
<feature type="non-terminal residue" evidence="1">
    <location>
        <position position="34"/>
    </location>
</feature>
<accession>X0RXB5</accession>
<dbReference type="AlphaFoldDB" id="X0RXB5"/>
<name>X0RXB5_9ZZZZ</name>
<comment type="caution">
    <text evidence="1">The sequence shown here is derived from an EMBL/GenBank/DDBJ whole genome shotgun (WGS) entry which is preliminary data.</text>
</comment>
<dbReference type="EMBL" id="BARS01007696">
    <property type="protein sequence ID" value="GAF68397.1"/>
    <property type="molecule type" value="Genomic_DNA"/>
</dbReference>
<sequence>MDAILAIMASGIRFSIPYVLAGLGGTYSERSGVV</sequence>